<dbReference type="GO" id="GO:0043235">
    <property type="term" value="C:receptor complex"/>
    <property type="evidence" value="ECO:0007669"/>
    <property type="project" value="TreeGrafter"/>
</dbReference>
<keyword evidence="5" id="KW-1185">Reference proteome</keyword>
<dbReference type="GO" id="GO:0004714">
    <property type="term" value="F:transmembrane receptor protein tyrosine kinase activity"/>
    <property type="evidence" value="ECO:0007669"/>
    <property type="project" value="TreeGrafter"/>
</dbReference>
<sequence length="659" mass="75091">MGSFYPLILLVTLVQLSIVTGINRPDIGPVKQHLCPTLGTSAYILVTLTPDIDISAFVGLLKGYSALTQRINTKYQFIFGASKAAEFYTDDLLQTIDEWVAKPELLAQYYNQSLTNSTADVQQPLEAENTLSATVSKKKLVVLICDYVHWNATQLLNQAIIVPNTKIYGLSHDMDLSLLRSVAAFSVFSSIQDPATLNPIFTADADFHFPESLQQEIRASNGIFVVDHKYLGRARRIFLDTVSGEQCHPGKGRMNDRFMTVRFAGDSNDTAREMDLPWIGNLTADFGQHCFDRFENQTVVPSSESGLLIIEDFLTALVPPPNVTFTFASLLLGNDFGLVEHLQKRIEQLETTTPFHIWADGEPDSIYTNVTVELMEALSSDWDHLILPYTFYDNRTDQATVCRDVIPQVRMLASKPYHKPKHFYLAVEDIIWMTVCAAGSAIIVGYLIYRKAYRLYQEQLDVMGEIAMQPLQYRPKNENVRMARLPWEIKADRVHIDRECLLGEGTHSDVYLGRLKGKAPIMQWMERVEMRQYQDCAVAVRVPRQFDEAEEEQLFREVASMRRLRSHAHIALFLGWSSIDNLVCSLIELTHTSFRKYLQQLEESSDSSSTRGPPRLPFKQLFQIIWQVCDGMAYIHQRHLIHRDLAARNILLTSELRPK</sequence>
<dbReference type="GO" id="GO:0005524">
    <property type="term" value="F:ATP binding"/>
    <property type="evidence" value="ECO:0007669"/>
    <property type="project" value="InterPro"/>
</dbReference>
<dbReference type="GO" id="GO:0005886">
    <property type="term" value="C:plasma membrane"/>
    <property type="evidence" value="ECO:0007669"/>
    <property type="project" value="TreeGrafter"/>
</dbReference>
<dbReference type="GO" id="GO:0007169">
    <property type="term" value="P:cell surface receptor protein tyrosine kinase signaling pathway"/>
    <property type="evidence" value="ECO:0007669"/>
    <property type="project" value="TreeGrafter"/>
</dbReference>
<evidence type="ECO:0000259" key="3">
    <source>
        <dbReference type="PROSITE" id="PS50011"/>
    </source>
</evidence>
<name>A0AA36CII9_9BILA</name>
<dbReference type="Pfam" id="PF07714">
    <property type="entry name" value="PK_Tyr_Ser-Thr"/>
    <property type="match status" value="1"/>
</dbReference>
<comment type="caution">
    <text evidence="4">The sequence shown here is derived from an EMBL/GenBank/DDBJ whole genome shotgun (WGS) entry which is preliminary data.</text>
</comment>
<dbReference type="AlphaFoldDB" id="A0AA36CII9"/>
<dbReference type="InterPro" id="IPR020635">
    <property type="entry name" value="Tyr_kinase_cat_dom"/>
</dbReference>
<evidence type="ECO:0000313" key="5">
    <source>
        <dbReference type="Proteomes" id="UP001177023"/>
    </source>
</evidence>
<dbReference type="PANTHER" id="PTHR24416:SF548">
    <property type="entry name" value="PROTEIN KINASE DOMAIN-CONTAINING PROTEIN"/>
    <property type="match status" value="1"/>
</dbReference>
<dbReference type="Proteomes" id="UP001177023">
    <property type="component" value="Unassembled WGS sequence"/>
</dbReference>
<gene>
    <name evidence="4" type="ORF">MSPICULIGERA_LOCUS7497</name>
</gene>
<keyword evidence="1" id="KW-0812">Transmembrane</keyword>
<protein>
    <recommendedName>
        <fullName evidence="3">Protein kinase domain-containing protein</fullName>
    </recommendedName>
</protein>
<dbReference type="InterPro" id="IPR000719">
    <property type="entry name" value="Prot_kinase_dom"/>
</dbReference>
<keyword evidence="1" id="KW-0472">Membrane</keyword>
<dbReference type="EMBL" id="CATQJA010001885">
    <property type="protein sequence ID" value="CAJ0568997.1"/>
    <property type="molecule type" value="Genomic_DNA"/>
</dbReference>
<feature type="domain" description="Protein kinase" evidence="3">
    <location>
        <begin position="496"/>
        <end position="659"/>
    </location>
</feature>
<reference evidence="4" key="1">
    <citation type="submission" date="2023-06" db="EMBL/GenBank/DDBJ databases">
        <authorList>
            <person name="Delattre M."/>
        </authorList>
    </citation>
    <scope>NUCLEOTIDE SEQUENCE</scope>
    <source>
        <strain evidence="4">AF72</strain>
    </source>
</reference>
<keyword evidence="1" id="KW-1133">Transmembrane helix</keyword>
<keyword evidence="2" id="KW-0732">Signal</keyword>
<proteinExistence type="predicted"/>
<dbReference type="InterPro" id="IPR050122">
    <property type="entry name" value="RTK"/>
</dbReference>
<accession>A0AA36CII9</accession>
<feature type="chain" id="PRO_5041383545" description="Protein kinase domain-containing protein" evidence="2">
    <location>
        <begin position="22"/>
        <end position="659"/>
    </location>
</feature>
<dbReference type="Gene3D" id="3.30.200.20">
    <property type="entry name" value="Phosphorylase Kinase, domain 1"/>
    <property type="match status" value="1"/>
</dbReference>
<dbReference type="Gene3D" id="1.10.510.10">
    <property type="entry name" value="Transferase(Phosphotransferase) domain 1"/>
    <property type="match status" value="1"/>
</dbReference>
<dbReference type="PANTHER" id="PTHR24416">
    <property type="entry name" value="TYROSINE-PROTEIN KINASE RECEPTOR"/>
    <property type="match status" value="1"/>
</dbReference>
<feature type="signal peptide" evidence="2">
    <location>
        <begin position="1"/>
        <end position="21"/>
    </location>
</feature>
<feature type="non-terminal residue" evidence="4">
    <location>
        <position position="1"/>
    </location>
</feature>
<organism evidence="4 5">
    <name type="scientific">Mesorhabditis spiculigera</name>
    <dbReference type="NCBI Taxonomy" id="96644"/>
    <lineage>
        <taxon>Eukaryota</taxon>
        <taxon>Metazoa</taxon>
        <taxon>Ecdysozoa</taxon>
        <taxon>Nematoda</taxon>
        <taxon>Chromadorea</taxon>
        <taxon>Rhabditida</taxon>
        <taxon>Rhabditina</taxon>
        <taxon>Rhabditomorpha</taxon>
        <taxon>Rhabditoidea</taxon>
        <taxon>Rhabditidae</taxon>
        <taxon>Mesorhabditinae</taxon>
        <taxon>Mesorhabditis</taxon>
    </lineage>
</organism>
<dbReference type="InterPro" id="IPR001245">
    <property type="entry name" value="Ser-Thr/Tyr_kinase_cat_dom"/>
</dbReference>
<evidence type="ECO:0000256" key="2">
    <source>
        <dbReference type="SAM" id="SignalP"/>
    </source>
</evidence>
<dbReference type="SMART" id="SM00219">
    <property type="entry name" value="TyrKc"/>
    <property type="match status" value="1"/>
</dbReference>
<dbReference type="InterPro" id="IPR011009">
    <property type="entry name" value="Kinase-like_dom_sf"/>
</dbReference>
<dbReference type="FunFam" id="3.30.200.20:FF:000855">
    <property type="entry name" value="Protein CBG11187"/>
    <property type="match status" value="1"/>
</dbReference>
<feature type="transmembrane region" description="Helical" evidence="1">
    <location>
        <begin position="430"/>
        <end position="449"/>
    </location>
</feature>
<evidence type="ECO:0000256" key="1">
    <source>
        <dbReference type="SAM" id="Phobius"/>
    </source>
</evidence>
<dbReference type="InterPro" id="IPR008266">
    <property type="entry name" value="Tyr_kinase_AS"/>
</dbReference>
<dbReference type="SUPFAM" id="SSF56112">
    <property type="entry name" value="Protein kinase-like (PK-like)"/>
    <property type="match status" value="1"/>
</dbReference>
<dbReference type="PROSITE" id="PS00109">
    <property type="entry name" value="PROTEIN_KINASE_TYR"/>
    <property type="match status" value="1"/>
</dbReference>
<dbReference type="PROSITE" id="PS50011">
    <property type="entry name" value="PROTEIN_KINASE_DOM"/>
    <property type="match status" value="1"/>
</dbReference>
<evidence type="ECO:0000313" key="4">
    <source>
        <dbReference type="EMBL" id="CAJ0568997.1"/>
    </source>
</evidence>